<gene>
    <name evidence="1" type="ORF">AWB79_07338</name>
</gene>
<comment type="caution">
    <text evidence="1">The sequence shown here is derived from an EMBL/GenBank/DDBJ whole genome shotgun (WGS) entry which is preliminary data.</text>
</comment>
<dbReference type="Proteomes" id="UP000054851">
    <property type="component" value="Unassembled WGS sequence"/>
</dbReference>
<protein>
    <submittedName>
        <fullName evidence="1">OmpA/MotB domain-containing protein</fullName>
    </submittedName>
</protein>
<dbReference type="AlphaFoldDB" id="A0A158DPV2"/>
<proteinExistence type="predicted"/>
<evidence type="ECO:0000313" key="2">
    <source>
        <dbReference type="Proteomes" id="UP000054851"/>
    </source>
</evidence>
<dbReference type="STRING" id="1777140.AWB79_07338"/>
<dbReference type="EMBL" id="FCOA02000052">
    <property type="protein sequence ID" value="SAK96440.1"/>
    <property type="molecule type" value="Genomic_DNA"/>
</dbReference>
<keyword evidence="2" id="KW-1185">Reference proteome</keyword>
<accession>A0A158DPV2</accession>
<sequence length="103" mass="10799">MISRILFVVLAAVGVLQGCTTDSGLTYTSNKVNIAGKGEAYRVTCNGLFQSQNACMAGAVRICADKQVVLLEAIDGVKGAQARNNAREVTFMCQGNATQKPAS</sequence>
<dbReference type="OrthoDB" id="9782229at2"/>
<name>A0A158DPV2_9BURK</name>
<dbReference type="PROSITE" id="PS51257">
    <property type="entry name" value="PROKAR_LIPOPROTEIN"/>
    <property type="match status" value="1"/>
</dbReference>
<reference evidence="1" key="1">
    <citation type="submission" date="2016-01" db="EMBL/GenBank/DDBJ databases">
        <authorList>
            <person name="Peeters C."/>
        </authorList>
    </citation>
    <scope>NUCLEOTIDE SEQUENCE</scope>
    <source>
        <strain evidence="1">LMG 29322</strain>
    </source>
</reference>
<organism evidence="1 2">
    <name type="scientific">Caballeronia hypogeia</name>
    <dbReference type="NCBI Taxonomy" id="1777140"/>
    <lineage>
        <taxon>Bacteria</taxon>
        <taxon>Pseudomonadati</taxon>
        <taxon>Pseudomonadota</taxon>
        <taxon>Betaproteobacteria</taxon>
        <taxon>Burkholderiales</taxon>
        <taxon>Burkholderiaceae</taxon>
        <taxon>Caballeronia</taxon>
    </lineage>
</organism>
<evidence type="ECO:0000313" key="1">
    <source>
        <dbReference type="EMBL" id="SAK96440.1"/>
    </source>
</evidence>
<dbReference type="RefSeq" id="WP_061172334.1">
    <property type="nucleotide sequence ID" value="NZ_FCOA02000052.1"/>
</dbReference>